<evidence type="ECO:0000313" key="4">
    <source>
        <dbReference type="Proteomes" id="UP000030765"/>
    </source>
</evidence>
<reference evidence="3" key="2">
    <citation type="submission" date="2020-05" db="UniProtKB">
        <authorList>
            <consortium name="EnsemblMetazoa"/>
        </authorList>
    </citation>
    <scope>IDENTIFICATION</scope>
</reference>
<dbReference type="EMBL" id="KE525231">
    <property type="protein sequence ID" value="KFB42993.1"/>
    <property type="molecule type" value="Genomic_DNA"/>
</dbReference>
<dbReference type="VEuPathDB" id="VectorBase:ASIC010870"/>
<gene>
    <name evidence="2" type="ORF">ZHAS_00010870</name>
</gene>
<proteinExistence type="predicted"/>
<accession>A0A084VYE9</accession>
<dbReference type="Proteomes" id="UP000030765">
    <property type="component" value="Unassembled WGS sequence"/>
</dbReference>
<evidence type="ECO:0000256" key="1">
    <source>
        <dbReference type="SAM" id="MobiDB-lite"/>
    </source>
</evidence>
<name>A0A084VYE9_ANOSI</name>
<reference evidence="2 4" key="1">
    <citation type="journal article" date="2014" name="BMC Genomics">
        <title>Genome sequence of Anopheles sinensis provides insight into genetics basis of mosquito competence for malaria parasites.</title>
        <authorList>
            <person name="Zhou D."/>
            <person name="Zhang D."/>
            <person name="Ding G."/>
            <person name="Shi L."/>
            <person name="Hou Q."/>
            <person name="Ye Y."/>
            <person name="Xu Y."/>
            <person name="Zhou H."/>
            <person name="Xiong C."/>
            <person name="Li S."/>
            <person name="Yu J."/>
            <person name="Hong S."/>
            <person name="Yu X."/>
            <person name="Zou P."/>
            <person name="Chen C."/>
            <person name="Chang X."/>
            <person name="Wang W."/>
            <person name="Lv Y."/>
            <person name="Sun Y."/>
            <person name="Ma L."/>
            <person name="Shen B."/>
            <person name="Zhu C."/>
        </authorList>
    </citation>
    <scope>NUCLEOTIDE SEQUENCE [LARGE SCALE GENOMIC DNA]</scope>
</reference>
<protein>
    <submittedName>
        <fullName evidence="2 3">Uncharacterized protein</fullName>
    </submittedName>
</protein>
<evidence type="ECO:0000313" key="2">
    <source>
        <dbReference type="EMBL" id="KFB42993.1"/>
    </source>
</evidence>
<evidence type="ECO:0000313" key="3">
    <source>
        <dbReference type="EnsemblMetazoa" id="ASIC010870-PA"/>
    </source>
</evidence>
<dbReference type="EnsemblMetazoa" id="ASIC010870-RA">
    <property type="protein sequence ID" value="ASIC010870-PA"/>
    <property type="gene ID" value="ASIC010870"/>
</dbReference>
<keyword evidence="4" id="KW-1185">Reference proteome</keyword>
<dbReference type="EMBL" id="ATLV01018363">
    <property type="status" value="NOT_ANNOTATED_CDS"/>
    <property type="molecule type" value="Genomic_DNA"/>
</dbReference>
<feature type="region of interest" description="Disordered" evidence="1">
    <location>
        <begin position="1"/>
        <end position="25"/>
    </location>
</feature>
<dbReference type="AlphaFoldDB" id="A0A084VYE9"/>
<sequence length="87" mass="10109">MEEETGRLKGMRLRRERKREAVDTHGVGPLNRNRFHFEAFRAVVFKTSEFLPEIPVNCVVVGCVTSLTCKSIHRVRNINAQEYHLRA</sequence>
<organism evidence="2">
    <name type="scientific">Anopheles sinensis</name>
    <name type="common">Mosquito</name>
    <dbReference type="NCBI Taxonomy" id="74873"/>
    <lineage>
        <taxon>Eukaryota</taxon>
        <taxon>Metazoa</taxon>
        <taxon>Ecdysozoa</taxon>
        <taxon>Arthropoda</taxon>
        <taxon>Hexapoda</taxon>
        <taxon>Insecta</taxon>
        <taxon>Pterygota</taxon>
        <taxon>Neoptera</taxon>
        <taxon>Endopterygota</taxon>
        <taxon>Diptera</taxon>
        <taxon>Nematocera</taxon>
        <taxon>Culicoidea</taxon>
        <taxon>Culicidae</taxon>
        <taxon>Anophelinae</taxon>
        <taxon>Anopheles</taxon>
    </lineage>
</organism>